<sequence length="194" mass="22446">MTQYFEWPEEIRHLSEAQVEQLYQRYLGGEKKAGLIAEFGLPTTLNSVLEVLPPMVSADLTCPYCDLPMWMRRPARGAPVSRYVYNCASCAHRYYASDPIARREVRRRERCNCGKCAKVRQQQIAVKAERDRLEQSARYNPFTPSVSDPDNHQLFCRECDSPNIDASMDKMILRTVCYDCSTISKFRAFEELPD</sequence>
<organism evidence="1 2">
    <name type="scientific">Pseudomonas koreensis</name>
    <dbReference type="NCBI Taxonomy" id="198620"/>
    <lineage>
        <taxon>Bacteria</taxon>
        <taxon>Pseudomonadati</taxon>
        <taxon>Pseudomonadota</taxon>
        <taxon>Gammaproteobacteria</taxon>
        <taxon>Pseudomonadales</taxon>
        <taxon>Pseudomonadaceae</taxon>
        <taxon>Pseudomonas</taxon>
    </lineage>
</organism>
<reference evidence="1" key="2">
    <citation type="journal article" date="2023" name="mSystems">
        <title>Charting the Lipopeptidome of Nonpathogenic Pseudomonas.</title>
        <authorList>
            <person name="Cesa-Luna C."/>
            <person name="Geudens N."/>
            <person name="Girard L."/>
            <person name="De Roo V."/>
            <person name="Maklad H.R."/>
            <person name="Martins J.C."/>
            <person name="Hofte M."/>
            <person name="De Mot R."/>
        </authorList>
    </citation>
    <scope>NUCLEOTIDE SEQUENCE</scope>
    <source>
        <strain evidence="1">B1M3-32</strain>
    </source>
</reference>
<proteinExistence type="predicted"/>
<protein>
    <submittedName>
        <fullName evidence="1">Uncharacterized protein</fullName>
    </submittedName>
</protein>
<dbReference type="Proteomes" id="UP001139955">
    <property type="component" value="Unassembled WGS sequence"/>
</dbReference>
<dbReference type="AlphaFoldDB" id="A0A9X2XGJ7"/>
<comment type="caution">
    <text evidence="1">The sequence shown here is derived from an EMBL/GenBank/DDBJ whole genome shotgun (WGS) entry which is preliminary data.</text>
</comment>
<name>A0A9X2XGJ7_9PSED</name>
<evidence type="ECO:0000313" key="2">
    <source>
        <dbReference type="Proteomes" id="UP001139955"/>
    </source>
</evidence>
<evidence type="ECO:0000313" key="1">
    <source>
        <dbReference type="EMBL" id="MCU7248069.1"/>
    </source>
</evidence>
<dbReference type="RefSeq" id="WP_301621749.1">
    <property type="nucleotide sequence ID" value="NZ_JAOSKY010000004.1"/>
</dbReference>
<accession>A0A9X2XGJ7</accession>
<keyword evidence="2" id="KW-1185">Reference proteome</keyword>
<gene>
    <name evidence="1" type="ORF">OC940_09685</name>
</gene>
<dbReference type="EMBL" id="JAOSKY010000004">
    <property type="protein sequence ID" value="MCU7248069.1"/>
    <property type="molecule type" value="Genomic_DNA"/>
</dbReference>
<reference evidence="1" key="1">
    <citation type="submission" date="2022-09" db="EMBL/GenBank/DDBJ databases">
        <authorList>
            <person name="Cesa-Luna C."/>
            <person name="Girard L."/>
            <person name="Lood C."/>
            <person name="Hofte M."/>
            <person name="De Mot R."/>
        </authorList>
    </citation>
    <scope>NUCLEOTIDE SEQUENCE</scope>
    <source>
        <strain evidence="1">B1M3-32</strain>
    </source>
</reference>